<feature type="domain" description="PD-(D/E)XK endonuclease-like" evidence="1">
    <location>
        <begin position="657"/>
        <end position="978"/>
    </location>
</feature>
<dbReference type="Pfam" id="PF12705">
    <property type="entry name" value="PDDEXK_1"/>
    <property type="match status" value="1"/>
</dbReference>
<accession>A0AA90UD91</accession>
<dbReference type="InterPro" id="IPR011604">
    <property type="entry name" value="PDDEXK-like_dom_sf"/>
</dbReference>
<comment type="caution">
    <text evidence="2">The sequence shown here is derived from an EMBL/GenBank/DDBJ whole genome shotgun (WGS) entry which is preliminary data.</text>
</comment>
<evidence type="ECO:0000313" key="3">
    <source>
        <dbReference type="Proteomes" id="UP000442105"/>
    </source>
</evidence>
<name>A0AA90UD91_9BACT</name>
<dbReference type="InterPro" id="IPR038726">
    <property type="entry name" value="PDDEXK_AddAB-type"/>
</dbReference>
<evidence type="ECO:0000259" key="1">
    <source>
        <dbReference type="Pfam" id="PF12705"/>
    </source>
</evidence>
<reference evidence="3" key="1">
    <citation type="submission" date="2019-09" db="EMBL/GenBank/DDBJ databases">
        <title>Distinct polysaccharide growth profiles of human intestinal Prevotella copri isolates.</title>
        <authorList>
            <person name="Fehlner-Peach H."/>
            <person name="Magnabosco C."/>
            <person name="Raghavan V."/>
            <person name="Scher J.U."/>
            <person name="Tett A."/>
            <person name="Cox L.M."/>
            <person name="Gottsegen C."/>
            <person name="Watters A."/>
            <person name="Wiltshire- Gordon J.D."/>
            <person name="Segata N."/>
            <person name="Bonneau R."/>
            <person name="Littman D.R."/>
        </authorList>
    </citation>
    <scope>NUCLEOTIDE SEQUENCE [LARGE SCALE GENOMIC DNA]</scope>
    <source>
        <strain evidence="3">iAQ1179</strain>
    </source>
</reference>
<dbReference type="Proteomes" id="UP000442105">
    <property type="component" value="Unassembled WGS sequence"/>
</dbReference>
<dbReference type="SUPFAM" id="SSF52540">
    <property type="entry name" value="P-loop containing nucleoside triphosphate hydrolases"/>
    <property type="match status" value="1"/>
</dbReference>
<dbReference type="RefSeq" id="WP_153127772.1">
    <property type="nucleotide sequence ID" value="NZ_VZCW01000049.1"/>
</dbReference>
<sequence length="978" mass="113538">MKAFLKTVAQDMLAKYGTNMSDIAVVFPNKRAALFLNTYLAQLAGKPIWTPTYITISDLFRRHSDLKVADPIKSICDLHKVFVACTGIDETLDHFYGWGQLLLADFDDVDKNMVDAKLLFANLSDIHELDDVSYLTDYQKAMIKKFFSNFSDDHNTELKKRFLQLWSHFYDIYVGFNQKLTEQQLAYEGALYRKVVNDEDIDFHYKKYLFIGFNMMQIVEQTLCDRLLKQGKALFYWDYDKYYMEGQNEAGHYIRQYLKHYPNELASYPQKDIYDNMSKNKDITYISAPTENIQARYVNAWLKEHNRYKMGRNVAIVLSDENLLQSVIHSLPEEVKSVNITIGYPLQQTPFYSLIQQLIQLQGTGHPQHSETYRLHYVLTALRHPYTRFISPRYADLLEKLEEQKRFYPSRDFLSMDGDEGLSLLFRNLEEQTAEATQSSYNKQLISYLLDILRMIGTQAKDLNDPLFHESLYRTYTLLNRLQELITSGDLEVDTITLERLIQQLIQTTSIPFHGEPAEGIQVMGVLETRNLDFDHILVLSCNEGKIPKGVNDSSFIPYSLRKAYGLTTVENKVAIFAYYFHSMLQRAHDITLTYNNATEDGQSGEMSRFMLQLMVESQHPIVRKTLIAGQKPLRPAYDEEPKTEEVMKVLDDVRMLTPTFLNTYQRCQKQFYYKYVKGLLEPDEIDEDEVDNRIFGNIFHRAAELFYYGFASKSDIQTDEKGKQQLIRPIVITADILDQAMKDKMLVDRLVDQAFREELFKVGNNDYHPKYNGLQLINKEVIASYLRQLISIDRRQTPFTIIGMELVVSDTLKVNTSRGEKQFKIGGFIDRLDAISPISNISERIRVIDYKTGRAQTTHPKDIDEMFSATPQALSKHTDYYLQAFLYSMIIKNSKRYNSAQDPVSPGLLFIQNAGAEDYDPTLKLGREKIEDITPYEEDFMAHLRNLIADIYNPALPLRPTCDKKRCEYCPYAGLCK</sequence>
<dbReference type="Gene3D" id="3.90.320.10">
    <property type="match status" value="1"/>
</dbReference>
<dbReference type="InterPro" id="IPR027417">
    <property type="entry name" value="P-loop_NTPase"/>
</dbReference>
<gene>
    <name evidence="2" type="ORF">F7D95_02060</name>
</gene>
<dbReference type="AlphaFoldDB" id="A0AA90UD91"/>
<proteinExistence type="predicted"/>
<dbReference type="EMBL" id="VZCW01000049">
    <property type="protein sequence ID" value="MQN11625.1"/>
    <property type="molecule type" value="Genomic_DNA"/>
</dbReference>
<protein>
    <submittedName>
        <fullName evidence="2">PD-(D/E)XK nuclease family protein</fullName>
    </submittedName>
</protein>
<evidence type="ECO:0000313" key="2">
    <source>
        <dbReference type="EMBL" id="MQN11625.1"/>
    </source>
</evidence>
<organism evidence="2 3">
    <name type="scientific">Segatella copri</name>
    <dbReference type="NCBI Taxonomy" id="165179"/>
    <lineage>
        <taxon>Bacteria</taxon>
        <taxon>Pseudomonadati</taxon>
        <taxon>Bacteroidota</taxon>
        <taxon>Bacteroidia</taxon>
        <taxon>Bacteroidales</taxon>
        <taxon>Prevotellaceae</taxon>
        <taxon>Segatella</taxon>
    </lineage>
</organism>